<dbReference type="Gene3D" id="3.60.60.10">
    <property type="entry name" value="Penicillin V Acylase, Chain A"/>
    <property type="match status" value="1"/>
</dbReference>
<name>A0A1V4IJN6_9CLOT</name>
<evidence type="ECO:0000256" key="7">
    <source>
        <dbReference type="SAM" id="SignalP"/>
    </source>
</evidence>
<evidence type="ECO:0000313" key="9">
    <source>
        <dbReference type="Proteomes" id="UP000190080"/>
    </source>
</evidence>
<dbReference type="GO" id="GO:0006508">
    <property type="term" value="P:proteolysis"/>
    <property type="evidence" value="ECO:0007669"/>
    <property type="project" value="UniProtKB-KW"/>
</dbReference>
<feature type="signal peptide" evidence="7">
    <location>
        <begin position="1"/>
        <end position="28"/>
    </location>
</feature>
<accession>A0A1V4IJN6</accession>
<keyword evidence="4 6" id="KW-0378">Hydrolase</keyword>
<dbReference type="AlphaFoldDB" id="A0A1V4IJN6"/>
<comment type="catalytic activity">
    <reaction evidence="1">
        <text>an L-aminoacyl-L-amino acid + H2O = 2 an L-alpha-amino acid</text>
        <dbReference type="Rhea" id="RHEA:48940"/>
        <dbReference type="ChEBI" id="CHEBI:15377"/>
        <dbReference type="ChEBI" id="CHEBI:59869"/>
        <dbReference type="ChEBI" id="CHEBI:77460"/>
        <dbReference type="EC" id="3.4.13.19"/>
    </reaction>
</comment>
<dbReference type="InterPro" id="IPR005322">
    <property type="entry name" value="Peptidase_C69"/>
</dbReference>
<dbReference type="PANTHER" id="PTHR12994">
    <property type="entry name" value="SECERNIN"/>
    <property type="match status" value="1"/>
</dbReference>
<comment type="caution">
    <text evidence="8">The sequence shown here is derived from an EMBL/GenBank/DDBJ whole genome shotgun (WGS) entry which is preliminary data.</text>
</comment>
<keyword evidence="3 6" id="KW-0645">Protease</keyword>
<gene>
    <name evidence="8" type="primary">pepD_4</name>
    <name evidence="8" type="ORF">CLORY_29390</name>
</gene>
<evidence type="ECO:0000256" key="6">
    <source>
        <dbReference type="RuleBase" id="RU364089"/>
    </source>
</evidence>
<keyword evidence="9" id="KW-1185">Reference proteome</keyword>
<keyword evidence="5 6" id="KW-0224">Dipeptidase</keyword>
<sequence>MKTRKIFSRITAGLIAVSVISPAMEAFACTTVIAGKNATADGSTIIARNDDCNPSKPDYFVVRKAKENARNAVYKSKQNKFYCKLPKHQYKYTATPYWTDAKGQYDEAGTNEKGVGMSATESTVSNDNVLKVDPFDETHGIQEDTMVTVVLPYIKSARDGVKRLGKIVTEQGAGEGDGIIFSDKKEIWYMEIGSGHEWVARRVPDDSYAVVANQVSIEDINFNDKDNYMYSSDIKSFVDKNKLNPNKDGKFIFKDIFGTNNDEDAEVNIPRVWDGQRILSPSQTKDQEITSKNIPMFRTPDRKITVADVEQVLSSHFNGTKYDTITNADNTGITYRPINVPFTEESHIIQFRPNMPNQISGIQWLALATPETSVYVPFYAGITTTPKTYRIGTDTPDTKSAYWTYRTTQVLAAPYYNEFLSDFIRPVQKDIDKEFNYSIAAVDKKALKIYKSSPNKVAAYLNKASEQNADYALDKFRKLNKMLLKKSTVFWPR</sequence>
<dbReference type="OrthoDB" id="9764088at2"/>
<organism evidence="8 9">
    <name type="scientific">Clostridium oryzae</name>
    <dbReference type="NCBI Taxonomy" id="1450648"/>
    <lineage>
        <taxon>Bacteria</taxon>
        <taxon>Bacillati</taxon>
        <taxon>Bacillota</taxon>
        <taxon>Clostridia</taxon>
        <taxon>Eubacteriales</taxon>
        <taxon>Clostridiaceae</taxon>
        <taxon>Clostridium</taxon>
    </lineage>
</organism>
<evidence type="ECO:0000256" key="4">
    <source>
        <dbReference type="ARBA" id="ARBA00022801"/>
    </source>
</evidence>
<dbReference type="InterPro" id="IPR047804">
    <property type="entry name" value="C69_dipept_A-like"/>
</dbReference>
<reference evidence="8 9" key="1">
    <citation type="submission" date="2017-03" db="EMBL/GenBank/DDBJ databases">
        <title>Genome sequence of Clostridium oryzae DSM 28571.</title>
        <authorList>
            <person name="Poehlein A."/>
            <person name="Daniel R."/>
        </authorList>
    </citation>
    <scope>NUCLEOTIDE SEQUENCE [LARGE SCALE GENOMIC DNA]</scope>
    <source>
        <strain evidence="8 9">DSM 28571</strain>
    </source>
</reference>
<dbReference type="EC" id="3.4.-.-" evidence="6"/>
<proteinExistence type="inferred from homology"/>
<comment type="similarity">
    <text evidence="2 6">Belongs to the peptidase C69 family.</text>
</comment>
<dbReference type="GO" id="GO:0070004">
    <property type="term" value="F:cysteine-type exopeptidase activity"/>
    <property type="evidence" value="ECO:0007669"/>
    <property type="project" value="InterPro"/>
</dbReference>
<keyword evidence="7" id="KW-0732">Signal</keyword>
<dbReference type="STRING" id="1450648.CLORY_29390"/>
<protein>
    <recommendedName>
        <fullName evidence="6">Dipeptidase</fullName>
        <ecNumber evidence="6">3.4.-.-</ecNumber>
    </recommendedName>
</protein>
<dbReference type="PANTHER" id="PTHR12994:SF17">
    <property type="entry name" value="LD30995P"/>
    <property type="match status" value="1"/>
</dbReference>
<evidence type="ECO:0000256" key="3">
    <source>
        <dbReference type="ARBA" id="ARBA00022670"/>
    </source>
</evidence>
<evidence type="ECO:0000256" key="5">
    <source>
        <dbReference type="ARBA" id="ARBA00022997"/>
    </source>
</evidence>
<dbReference type="Proteomes" id="UP000190080">
    <property type="component" value="Unassembled WGS sequence"/>
</dbReference>
<dbReference type="RefSeq" id="WP_079425766.1">
    <property type="nucleotide sequence ID" value="NZ_MZGV01000034.1"/>
</dbReference>
<evidence type="ECO:0000313" key="8">
    <source>
        <dbReference type="EMBL" id="OPJ60218.1"/>
    </source>
</evidence>
<evidence type="ECO:0000256" key="1">
    <source>
        <dbReference type="ARBA" id="ARBA00001670"/>
    </source>
</evidence>
<evidence type="ECO:0000256" key="2">
    <source>
        <dbReference type="ARBA" id="ARBA00007225"/>
    </source>
</evidence>
<dbReference type="GO" id="GO:0016805">
    <property type="term" value="F:dipeptidase activity"/>
    <property type="evidence" value="ECO:0007669"/>
    <property type="project" value="UniProtKB-KW"/>
</dbReference>
<dbReference type="NCBIfam" id="NF033678">
    <property type="entry name" value="C69_fam_dipept"/>
    <property type="match status" value="1"/>
</dbReference>
<dbReference type="EMBL" id="MZGV01000034">
    <property type="protein sequence ID" value="OPJ60218.1"/>
    <property type="molecule type" value="Genomic_DNA"/>
</dbReference>
<feature type="chain" id="PRO_5012618364" description="Dipeptidase" evidence="7">
    <location>
        <begin position="29"/>
        <end position="493"/>
    </location>
</feature>
<dbReference type="Pfam" id="PF03577">
    <property type="entry name" value="Peptidase_C69"/>
    <property type="match status" value="1"/>
</dbReference>